<dbReference type="InterPro" id="IPR029058">
    <property type="entry name" value="AB_hydrolase_fold"/>
</dbReference>
<dbReference type="SUPFAM" id="SSF82171">
    <property type="entry name" value="DPP6 N-terminal domain-like"/>
    <property type="match status" value="1"/>
</dbReference>
<dbReference type="Proteomes" id="UP001595555">
    <property type="component" value="Unassembled WGS sequence"/>
</dbReference>
<accession>A0ABV7FAM9</accession>
<dbReference type="EMBL" id="JBHRTF010000002">
    <property type="protein sequence ID" value="MFC3114610.1"/>
    <property type="molecule type" value="Genomic_DNA"/>
</dbReference>
<feature type="signal peptide" evidence="2">
    <location>
        <begin position="1"/>
        <end position="29"/>
    </location>
</feature>
<evidence type="ECO:0000259" key="3">
    <source>
        <dbReference type="Pfam" id="PF00326"/>
    </source>
</evidence>
<dbReference type="EC" id="3.4.-.-" evidence="4"/>
<name>A0ABV7FAM9_9GAMM</name>
<keyword evidence="5" id="KW-1185">Reference proteome</keyword>
<sequence length="671" mass="75555">MKIFRKPHHNILLSFFCFISLVFSATCFAISKLTTEDFAQLPDVSNLVLSPSGKKLASTVRVSVGDTQGVAVQVMDMATQKSKIVLFTDNSKFFFKWIGWKDDTTLMVSTFTPSERDTWIGMSAVRFKTRDHDLLLIDTESEKVSQPISKKFLQRYKITPSVRDWVVDSLYDDPDHLLMAFPGMDIGFMSGLVVYKVNIKNQRATIYHSHKSNIGDWMTDQQHRVRVGTKVEGDQVSIMVYDLDSKKWQALWTYKIFSDAQVDPLGFGKDPNEFYIRAYHQSRQAIFKVNLKDPALKRELVLSDPHYDVKGNLVFSPVTGEVIGVGASADGGTRFFDKNMQNLQAKIDKAIPGHRNYIYSMTNDLNKFLVFSSNSTDSGTYYLGSMNPLKLDAVAYGYKKLLPELLSKTERIEYLARDGVKIEAFLTLPNDKSAKNLPTLMFPHGGPHARDTGVFDYWAQFFANKGYAVLQMNFRGSDGHGIEHRNAGFKSWGKEMQNDIEDGARKLIADGIADPNAIGIVGGSYGGYAALMGVVKTPDFYRCAISVNGVSNVYDLVKDRRAFWLSYNAIDEQIGNDNSTLKAISPVNFADKIKAPVLLIHGTDDRQVEIKHSYQMRDALQKANKEVTFLELPSEDHYLSNEKNRMDTFRAMDTFLDRCLPAKAGQPVAVN</sequence>
<organism evidence="4 5">
    <name type="scientific">Cellvibrio fontiphilus</name>
    <dbReference type="NCBI Taxonomy" id="1815559"/>
    <lineage>
        <taxon>Bacteria</taxon>
        <taxon>Pseudomonadati</taxon>
        <taxon>Pseudomonadota</taxon>
        <taxon>Gammaproteobacteria</taxon>
        <taxon>Cellvibrionales</taxon>
        <taxon>Cellvibrionaceae</taxon>
        <taxon>Cellvibrio</taxon>
    </lineage>
</organism>
<reference evidence="5" key="1">
    <citation type="journal article" date="2019" name="Int. J. Syst. Evol. Microbiol.">
        <title>The Global Catalogue of Microorganisms (GCM) 10K type strain sequencing project: providing services to taxonomists for standard genome sequencing and annotation.</title>
        <authorList>
            <consortium name="The Broad Institute Genomics Platform"/>
            <consortium name="The Broad Institute Genome Sequencing Center for Infectious Disease"/>
            <person name="Wu L."/>
            <person name="Ma J."/>
        </authorList>
    </citation>
    <scope>NUCLEOTIDE SEQUENCE [LARGE SCALE GENOMIC DNA]</scope>
    <source>
        <strain evidence="5">KCTC 52237</strain>
    </source>
</reference>
<keyword evidence="2" id="KW-0732">Signal</keyword>
<keyword evidence="1 4" id="KW-0378">Hydrolase</keyword>
<evidence type="ECO:0000256" key="1">
    <source>
        <dbReference type="ARBA" id="ARBA00022801"/>
    </source>
</evidence>
<dbReference type="Gene3D" id="3.40.50.1820">
    <property type="entry name" value="alpha/beta hydrolase"/>
    <property type="match status" value="1"/>
</dbReference>
<evidence type="ECO:0000313" key="4">
    <source>
        <dbReference type="EMBL" id="MFC3114610.1"/>
    </source>
</evidence>
<protein>
    <submittedName>
        <fullName evidence="4">Alpha/beta hydrolase family protein</fullName>
        <ecNumber evidence="4">3.4.-.-</ecNumber>
    </submittedName>
</protein>
<dbReference type="InterPro" id="IPR001375">
    <property type="entry name" value="Peptidase_S9_cat"/>
</dbReference>
<gene>
    <name evidence="4" type="ORF">ACFODX_03510</name>
</gene>
<dbReference type="Pfam" id="PF00326">
    <property type="entry name" value="Peptidase_S9"/>
    <property type="match status" value="1"/>
</dbReference>
<dbReference type="RefSeq" id="WP_378116117.1">
    <property type="nucleotide sequence ID" value="NZ_JBHRTF010000002.1"/>
</dbReference>
<dbReference type="SUPFAM" id="SSF53474">
    <property type="entry name" value="alpha/beta-Hydrolases"/>
    <property type="match status" value="1"/>
</dbReference>
<dbReference type="PANTHER" id="PTHR42776:SF27">
    <property type="entry name" value="DIPEPTIDYL PEPTIDASE FAMILY MEMBER 6"/>
    <property type="match status" value="1"/>
</dbReference>
<feature type="domain" description="Peptidase S9 prolyl oligopeptidase catalytic" evidence="3">
    <location>
        <begin position="455"/>
        <end position="660"/>
    </location>
</feature>
<dbReference type="PANTHER" id="PTHR42776">
    <property type="entry name" value="SERINE PEPTIDASE S9 FAMILY MEMBER"/>
    <property type="match status" value="1"/>
</dbReference>
<evidence type="ECO:0000313" key="5">
    <source>
        <dbReference type="Proteomes" id="UP001595555"/>
    </source>
</evidence>
<comment type="caution">
    <text evidence="4">The sequence shown here is derived from an EMBL/GenBank/DDBJ whole genome shotgun (WGS) entry which is preliminary data.</text>
</comment>
<proteinExistence type="predicted"/>
<evidence type="ECO:0000256" key="2">
    <source>
        <dbReference type="SAM" id="SignalP"/>
    </source>
</evidence>
<dbReference type="GO" id="GO:0016787">
    <property type="term" value="F:hydrolase activity"/>
    <property type="evidence" value="ECO:0007669"/>
    <property type="project" value="UniProtKB-KW"/>
</dbReference>
<feature type="chain" id="PRO_5047538683" evidence="2">
    <location>
        <begin position="30"/>
        <end position="671"/>
    </location>
</feature>